<dbReference type="EMBL" id="SSUX01000008">
    <property type="protein sequence ID" value="THJ44946.1"/>
    <property type="molecule type" value="Genomic_DNA"/>
</dbReference>
<sequence>MKNDEILTVEVASERLSPYLSQDYKWPSMPIGWQLEFIAYPDGDVEMDFLHPVSCAFWSEENGNLTLPIKPDGTNITVHTLISAGVPYMTTFGYAVVSDKPNEPHLKLIAE</sequence>
<dbReference type="RefSeq" id="WP_136501768.1">
    <property type="nucleotide sequence ID" value="NZ_SSUX01000008.1"/>
</dbReference>
<organism evidence="1 2">
    <name type="scientific">Aeromonas veronii</name>
    <dbReference type="NCBI Taxonomy" id="654"/>
    <lineage>
        <taxon>Bacteria</taxon>
        <taxon>Pseudomonadati</taxon>
        <taxon>Pseudomonadota</taxon>
        <taxon>Gammaproteobacteria</taxon>
        <taxon>Aeromonadales</taxon>
        <taxon>Aeromonadaceae</taxon>
        <taxon>Aeromonas</taxon>
    </lineage>
</organism>
<proteinExistence type="predicted"/>
<gene>
    <name evidence="1" type="ORF">E8Q35_12210</name>
</gene>
<evidence type="ECO:0000313" key="1">
    <source>
        <dbReference type="EMBL" id="THJ44946.1"/>
    </source>
</evidence>
<reference evidence="1 2" key="1">
    <citation type="submission" date="2019-04" db="EMBL/GenBank/DDBJ databases">
        <title>Comparative genomics of Aeromonas veronii strains pathogenic to fish.</title>
        <authorList>
            <person name="Cascarano M.C."/>
            <person name="Smyrli M."/>
            <person name="Katharios P."/>
        </authorList>
    </citation>
    <scope>NUCLEOTIDE SEQUENCE [LARGE SCALE GENOMIC DNA]</scope>
    <source>
        <strain evidence="1 2">XU1</strain>
    </source>
</reference>
<dbReference type="Proteomes" id="UP000309618">
    <property type="component" value="Unassembled WGS sequence"/>
</dbReference>
<accession>A0A4S5CP34</accession>
<name>A0A4S5CP34_AERVE</name>
<comment type="caution">
    <text evidence="1">The sequence shown here is derived from an EMBL/GenBank/DDBJ whole genome shotgun (WGS) entry which is preliminary data.</text>
</comment>
<evidence type="ECO:0000313" key="2">
    <source>
        <dbReference type="Proteomes" id="UP000309618"/>
    </source>
</evidence>
<dbReference type="AlphaFoldDB" id="A0A4S5CP34"/>
<protein>
    <submittedName>
        <fullName evidence="1">Uncharacterized protein</fullName>
    </submittedName>
</protein>